<evidence type="ECO:0000256" key="2">
    <source>
        <dbReference type="SAM" id="Phobius"/>
    </source>
</evidence>
<evidence type="ECO:0000313" key="4">
    <source>
        <dbReference type="Proteomes" id="UP000199344"/>
    </source>
</evidence>
<feature type="region of interest" description="Disordered" evidence="1">
    <location>
        <begin position="72"/>
        <end position="155"/>
    </location>
</feature>
<keyword evidence="2" id="KW-0812">Transmembrane</keyword>
<feature type="transmembrane region" description="Helical" evidence="2">
    <location>
        <begin position="44"/>
        <end position="64"/>
    </location>
</feature>
<feature type="compositionally biased region" description="Low complexity" evidence="1">
    <location>
        <begin position="139"/>
        <end position="149"/>
    </location>
</feature>
<protein>
    <submittedName>
        <fullName evidence="3">Uncharacterized protein</fullName>
    </submittedName>
</protein>
<dbReference type="EMBL" id="FNAH01000001">
    <property type="protein sequence ID" value="SDD29810.1"/>
    <property type="molecule type" value="Genomic_DNA"/>
</dbReference>
<feature type="region of interest" description="Disordered" evidence="1">
    <location>
        <begin position="205"/>
        <end position="261"/>
    </location>
</feature>
<keyword evidence="2" id="KW-0472">Membrane</keyword>
<feature type="compositionally biased region" description="Basic residues" evidence="1">
    <location>
        <begin position="83"/>
        <end position="98"/>
    </location>
</feature>
<evidence type="ECO:0000313" key="3">
    <source>
        <dbReference type="EMBL" id="SDD29810.1"/>
    </source>
</evidence>
<dbReference type="STRING" id="591205.SAMN05421538_101311"/>
<keyword evidence="2" id="KW-1133">Transmembrane helix</keyword>
<dbReference type="Proteomes" id="UP000199344">
    <property type="component" value="Unassembled WGS sequence"/>
</dbReference>
<feature type="region of interest" description="Disordered" evidence="1">
    <location>
        <begin position="1"/>
        <end position="41"/>
    </location>
</feature>
<name>A0A1G6TL88_9RHOB</name>
<keyword evidence="4" id="KW-1185">Reference proteome</keyword>
<dbReference type="OrthoDB" id="7772402at2"/>
<dbReference type="AlphaFoldDB" id="A0A1G6TL88"/>
<gene>
    <name evidence="3" type="ORF">SAMN05421538_101311</name>
</gene>
<reference evidence="3 4" key="1">
    <citation type="submission" date="2016-10" db="EMBL/GenBank/DDBJ databases">
        <authorList>
            <person name="de Groot N.N."/>
        </authorList>
    </citation>
    <scope>NUCLEOTIDE SEQUENCE [LARGE SCALE GENOMIC DNA]</scope>
    <source>
        <strain evidence="3 4">DSM 22220</strain>
    </source>
</reference>
<feature type="compositionally biased region" description="Basic and acidic residues" evidence="1">
    <location>
        <begin position="214"/>
        <end position="261"/>
    </location>
</feature>
<dbReference type="RefSeq" id="WP_090520237.1">
    <property type="nucleotide sequence ID" value="NZ_FNAH01000001.1"/>
</dbReference>
<sequence>MSRFADVTSDTPHGPRPVPEGHIPSDSIPPNRRLAPPRKGGPDWLIWGGVGVAAAATTALAVFAGRAVIDAVSGDDDDDDHRARRSRSRHAGPRRRYAPRFEALGAEDRQAMRSRARANFDDYDDHATETRKRARRQAQSRARSSQRSSGNFIDDLSDNANKVATSLTGILTAANAAVEGLQKVSGKTDGIMRDFESAADRLTGFLGSRSTDGSTDRGSRRHAAGDRDDAPRGREAAGRDDTGRDAEYRRVDGSKDRTHRL</sequence>
<evidence type="ECO:0000256" key="1">
    <source>
        <dbReference type="SAM" id="MobiDB-lite"/>
    </source>
</evidence>
<proteinExistence type="predicted"/>
<accession>A0A1G6TL88</accession>
<organism evidence="3 4">
    <name type="scientific">Paracoccus isoporae</name>
    <dbReference type="NCBI Taxonomy" id="591205"/>
    <lineage>
        <taxon>Bacteria</taxon>
        <taxon>Pseudomonadati</taxon>
        <taxon>Pseudomonadota</taxon>
        <taxon>Alphaproteobacteria</taxon>
        <taxon>Rhodobacterales</taxon>
        <taxon>Paracoccaceae</taxon>
        <taxon>Paracoccus</taxon>
    </lineage>
</organism>